<comment type="caution">
    <text evidence="11">The sequence shown here is derived from an EMBL/GenBank/DDBJ whole genome shotgun (WGS) entry which is preliminary data.</text>
</comment>
<feature type="region of interest" description="Disordered" evidence="9">
    <location>
        <begin position="130"/>
        <end position="188"/>
    </location>
</feature>
<dbReference type="InterPro" id="IPR044715">
    <property type="entry name" value="WDR86-like"/>
</dbReference>
<dbReference type="Gene3D" id="2.130.10.10">
    <property type="entry name" value="YVTN repeat-like/Quinoprotein amine dehydrogenase"/>
    <property type="match status" value="2"/>
</dbReference>
<feature type="domain" description="C3H1-type" evidence="10">
    <location>
        <begin position="108"/>
        <end position="134"/>
    </location>
</feature>
<dbReference type="InterPro" id="IPR020472">
    <property type="entry name" value="WD40_PAC1"/>
</dbReference>
<keyword evidence="3" id="KW-0677">Repeat</keyword>
<evidence type="ECO:0000313" key="12">
    <source>
        <dbReference type="Proteomes" id="UP001140206"/>
    </source>
</evidence>
<dbReference type="CDD" id="cd00200">
    <property type="entry name" value="WD40"/>
    <property type="match status" value="1"/>
</dbReference>
<dbReference type="PANTHER" id="PTHR44489:SF1">
    <property type="entry name" value="ZINC FINGER CCCH DOMAIN-CONTAINING PROTEIN 63"/>
    <property type="match status" value="1"/>
</dbReference>
<evidence type="ECO:0000256" key="5">
    <source>
        <dbReference type="ARBA" id="ARBA00022833"/>
    </source>
</evidence>
<keyword evidence="5 8" id="KW-0862">Zinc</keyword>
<dbReference type="PROSITE" id="PS50082">
    <property type="entry name" value="WD_REPEATS_2"/>
    <property type="match status" value="2"/>
</dbReference>
<dbReference type="Pfam" id="PF00400">
    <property type="entry name" value="WD40"/>
    <property type="match status" value="3"/>
</dbReference>
<dbReference type="Pfam" id="PF18044">
    <property type="entry name" value="zf-CCCH_4"/>
    <property type="match status" value="1"/>
</dbReference>
<feature type="repeat" description="WD" evidence="7">
    <location>
        <begin position="229"/>
        <end position="270"/>
    </location>
</feature>
<dbReference type="InterPro" id="IPR036855">
    <property type="entry name" value="Znf_CCCH_sf"/>
</dbReference>
<dbReference type="SUPFAM" id="SSF50978">
    <property type="entry name" value="WD40 repeat-like"/>
    <property type="match status" value="1"/>
</dbReference>
<gene>
    <name evidence="11" type="ORF">LUZ62_051522</name>
</gene>
<dbReference type="InterPro" id="IPR000571">
    <property type="entry name" value="Znf_CCCH"/>
</dbReference>
<evidence type="ECO:0000313" key="11">
    <source>
        <dbReference type="EMBL" id="KAJ4800276.1"/>
    </source>
</evidence>
<evidence type="ECO:0000256" key="6">
    <source>
        <dbReference type="ARBA" id="ARBA00023125"/>
    </source>
</evidence>
<feature type="repeat" description="WD" evidence="7">
    <location>
        <begin position="352"/>
        <end position="391"/>
    </location>
</feature>
<dbReference type="InterPro" id="IPR019775">
    <property type="entry name" value="WD40_repeat_CS"/>
</dbReference>
<feature type="region of interest" description="Disordered" evidence="9">
    <location>
        <begin position="1"/>
        <end position="20"/>
    </location>
</feature>
<evidence type="ECO:0000256" key="3">
    <source>
        <dbReference type="ARBA" id="ARBA00022737"/>
    </source>
</evidence>
<keyword evidence="12" id="KW-1185">Reference proteome</keyword>
<dbReference type="SMART" id="SM00320">
    <property type="entry name" value="WD40"/>
    <property type="match status" value="7"/>
</dbReference>
<feature type="domain" description="C3H1-type" evidence="10">
    <location>
        <begin position="191"/>
        <end position="218"/>
    </location>
</feature>
<proteinExistence type="predicted"/>
<dbReference type="AlphaFoldDB" id="A0AAV8GAC7"/>
<dbReference type="InterPro" id="IPR036322">
    <property type="entry name" value="WD40_repeat_dom_sf"/>
</dbReference>
<feature type="region of interest" description="Disordered" evidence="9">
    <location>
        <begin position="39"/>
        <end position="59"/>
    </location>
</feature>
<dbReference type="InterPro" id="IPR001680">
    <property type="entry name" value="WD40_rpt"/>
</dbReference>
<keyword evidence="1 7" id="KW-0853">WD repeat</keyword>
<keyword evidence="6" id="KW-0238">DNA-binding</keyword>
<dbReference type="FunFam" id="2.130.10.10:FF:000869">
    <property type="entry name" value="Zinc finger CCCH domain-containing protein 48"/>
    <property type="match status" value="1"/>
</dbReference>
<dbReference type="PRINTS" id="PR00320">
    <property type="entry name" value="GPROTEINBRPT"/>
</dbReference>
<name>A0AAV8GAC7_9POAL</name>
<dbReference type="Gene3D" id="2.30.30.1190">
    <property type="match status" value="1"/>
</dbReference>
<sequence>MAKFVGAGRKEGKREKEGKGRNVKIWIAEKEIALRENDRWKGEEGKQTQKTLSSDLQSHRISDRNRRNWANNSVLSISRLSEMEIENDDRGGYKRIHQRLGSTSRQPDRGGKVCFQWRAGHCTRHPCPFLHSEQDPSNSKRSLGWRNPSTGGSGGGPNNGGHQSKWGKGRHGENSNSNSNAGRLNGGVGTSGGDRPCKFFVSGNCSFGDRCRYPHSWSFGEGFSLITPLKGHEKVVTAIALPSGSDKLYSGSKDKTVKVWDCQTGQCTVSIPMGGEIGCMICEDPWLFVGIPDSIKVWNTQTGAEMNLPGPTGQVYALAAANDMLFAGTQDGKILIWRFNAATNCFEPATFLVGHRLAVISLVVGGPKLYSCSMDNTIKAWDLTTLQCVQTLSDHTNVVMSLLCWEKFLLSCSLDSTVKVWVHNSKEQLEVTYTHTEEHGVISLCGMHDVQGKPVLLCSLNDNTVRLYDLPSFNERGKIFAKQEVRAMQTGPNGLFFTGDGTGELKVWTWSTN</sequence>
<dbReference type="InterPro" id="IPR041367">
    <property type="entry name" value="Znf-CCCH_4"/>
</dbReference>
<dbReference type="InterPro" id="IPR015943">
    <property type="entry name" value="WD40/YVTN_repeat-like_dom_sf"/>
</dbReference>
<evidence type="ECO:0000259" key="10">
    <source>
        <dbReference type="PROSITE" id="PS50103"/>
    </source>
</evidence>
<evidence type="ECO:0000256" key="9">
    <source>
        <dbReference type="SAM" id="MobiDB-lite"/>
    </source>
</evidence>
<dbReference type="PROSITE" id="PS00678">
    <property type="entry name" value="WD_REPEATS_1"/>
    <property type="match status" value="1"/>
</dbReference>
<organism evidence="11 12">
    <name type="scientific">Rhynchospora pubera</name>
    <dbReference type="NCBI Taxonomy" id="906938"/>
    <lineage>
        <taxon>Eukaryota</taxon>
        <taxon>Viridiplantae</taxon>
        <taxon>Streptophyta</taxon>
        <taxon>Embryophyta</taxon>
        <taxon>Tracheophyta</taxon>
        <taxon>Spermatophyta</taxon>
        <taxon>Magnoliopsida</taxon>
        <taxon>Liliopsida</taxon>
        <taxon>Poales</taxon>
        <taxon>Cyperaceae</taxon>
        <taxon>Cyperoideae</taxon>
        <taxon>Rhynchosporeae</taxon>
        <taxon>Rhynchospora</taxon>
    </lineage>
</organism>
<dbReference type="PROSITE" id="PS50103">
    <property type="entry name" value="ZF_C3H1"/>
    <property type="match status" value="2"/>
</dbReference>
<dbReference type="GO" id="GO:0003677">
    <property type="term" value="F:DNA binding"/>
    <property type="evidence" value="ECO:0007669"/>
    <property type="project" value="UniProtKB-KW"/>
</dbReference>
<dbReference type="SMART" id="SM00356">
    <property type="entry name" value="ZnF_C3H1"/>
    <property type="match status" value="2"/>
</dbReference>
<keyword evidence="2 8" id="KW-0479">Metal-binding</keyword>
<dbReference type="PROSITE" id="PS50294">
    <property type="entry name" value="WD_REPEATS_REGION"/>
    <property type="match status" value="1"/>
</dbReference>
<evidence type="ECO:0000256" key="1">
    <source>
        <dbReference type="ARBA" id="ARBA00022574"/>
    </source>
</evidence>
<evidence type="ECO:0000256" key="2">
    <source>
        <dbReference type="ARBA" id="ARBA00022723"/>
    </source>
</evidence>
<reference evidence="11" key="1">
    <citation type="submission" date="2022-08" db="EMBL/GenBank/DDBJ databases">
        <authorList>
            <person name="Marques A."/>
        </authorList>
    </citation>
    <scope>NUCLEOTIDE SEQUENCE</scope>
    <source>
        <strain evidence="11">RhyPub2mFocal</strain>
        <tissue evidence="11">Leaves</tissue>
    </source>
</reference>
<keyword evidence="4 8" id="KW-0863">Zinc-finger</keyword>
<evidence type="ECO:0000256" key="8">
    <source>
        <dbReference type="PROSITE-ProRule" id="PRU00723"/>
    </source>
</evidence>
<dbReference type="SUPFAM" id="SSF90229">
    <property type="entry name" value="CCCH zinc finger"/>
    <property type="match status" value="1"/>
</dbReference>
<evidence type="ECO:0000256" key="7">
    <source>
        <dbReference type="PROSITE-ProRule" id="PRU00221"/>
    </source>
</evidence>
<accession>A0AAV8GAC7</accession>
<dbReference type="PANTHER" id="PTHR44489">
    <property type="match status" value="1"/>
</dbReference>
<dbReference type="Proteomes" id="UP001140206">
    <property type="component" value="Chromosome 2"/>
</dbReference>
<feature type="zinc finger region" description="C3H1-type" evidence="8">
    <location>
        <begin position="191"/>
        <end position="218"/>
    </location>
</feature>
<feature type="compositionally biased region" description="Basic and acidic residues" evidence="9">
    <location>
        <begin position="8"/>
        <end position="20"/>
    </location>
</feature>
<evidence type="ECO:0000256" key="4">
    <source>
        <dbReference type="ARBA" id="ARBA00022771"/>
    </source>
</evidence>
<feature type="zinc finger region" description="C3H1-type" evidence="8">
    <location>
        <begin position="108"/>
        <end position="134"/>
    </location>
</feature>
<dbReference type="GO" id="GO:0008270">
    <property type="term" value="F:zinc ion binding"/>
    <property type="evidence" value="ECO:0007669"/>
    <property type="project" value="UniProtKB-KW"/>
</dbReference>
<dbReference type="EMBL" id="JAMFTS010000002">
    <property type="protein sequence ID" value="KAJ4800276.1"/>
    <property type="molecule type" value="Genomic_DNA"/>
</dbReference>
<protein>
    <submittedName>
        <fullName evidence="11">Zinc finger WD40 repeat protein 1</fullName>
    </submittedName>
</protein>